<evidence type="ECO:0000313" key="3">
    <source>
        <dbReference type="EMBL" id="CRZ00459.1"/>
    </source>
</evidence>
<dbReference type="AlphaFoldDB" id="A0A0H5QXZ9"/>
<name>A0A0H5QXZ9_9EUKA</name>
<feature type="transmembrane region" description="Helical" evidence="1">
    <location>
        <begin position="107"/>
        <end position="126"/>
    </location>
</feature>
<feature type="non-terminal residue" evidence="3">
    <location>
        <position position="1"/>
    </location>
</feature>
<dbReference type="CDD" id="cd07440">
    <property type="entry name" value="RGS"/>
    <property type="match status" value="1"/>
</dbReference>
<dbReference type="Pfam" id="PF00615">
    <property type="entry name" value="RGS"/>
    <property type="match status" value="1"/>
</dbReference>
<sequence>LSVIIVFIATSIPIITSIVLPFDNTWGSSENCTKSVEWGQVKWTGLARNATAFLVIGSVVARLGKSSTSLMFWSMIRTETVVLLSMVENTVMITLHPDRDRITDLFGPYFILGAVVIVELLVIPLWKSRSISHNIKKADQDHTEVDKFERFLRTDTGFAAFKRHLVGEYSVENLLCWKRIEEYEELVKETLAASPAGTTIEEVLKLESILHCACLVYHDFFHLDAPLLVNLSSHLLNQYKKVFGESIVKQGEIDLEKVVLTEAIFAPVKDNILKLMLADPFFRFRQSPQGKLALSGYSTKSKRLSKFSTSLAQAVTKVISRHGSKEGL</sequence>
<keyword evidence="1" id="KW-1133">Transmembrane helix</keyword>
<keyword evidence="1" id="KW-0812">Transmembrane</keyword>
<feature type="domain" description="RGS" evidence="2">
    <location>
        <begin position="147"/>
        <end position="287"/>
    </location>
</feature>
<evidence type="ECO:0000256" key="1">
    <source>
        <dbReference type="SAM" id="Phobius"/>
    </source>
</evidence>
<dbReference type="PANTHER" id="PTHR10845:SF192">
    <property type="entry name" value="DOUBLE HIT, ISOFORM B"/>
    <property type="match status" value="1"/>
</dbReference>
<dbReference type="PROSITE" id="PS50132">
    <property type="entry name" value="RGS"/>
    <property type="match status" value="1"/>
</dbReference>
<dbReference type="EMBL" id="HACM01000017">
    <property type="protein sequence ID" value="CRZ00459.1"/>
    <property type="molecule type" value="Transcribed_RNA"/>
</dbReference>
<dbReference type="InterPro" id="IPR036305">
    <property type="entry name" value="RGS_sf"/>
</dbReference>
<evidence type="ECO:0000259" key="2">
    <source>
        <dbReference type="PROSITE" id="PS50132"/>
    </source>
</evidence>
<organism evidence="3">
    <name type="scientific">Spongospora subterranea</name>
    <dbReference type="NCBI Taxonomy" id="70186"/>
    <lineage>
        <taxon>Eukaryota</taxon>
        <taxon>Sar</taxon>
        <taxon>Rhizaria</taxon>
        <taxon>Endomyxa</taxon>
        <taxon>Phytomyxea</taxon>
        <taxon>Plasmodiophorida</taxon>
        <taxon>Plasmodiophoridae</taxon>
        <taxon>Spongospora</taxon>
    </lineage>
</organism>
<dbReference type="InterPro" id="IPR016137">
    <property type="entry name" value="RGS"/>
</dbReference>
<dbReference type="SUPFAM" id="SSF48097">
    <property type="entry name" value="Regulator of G-protein signaling, RGS"/>
    <property type="match status" value="1"/>
</dbReference>
<protein>
    <recommendedName>
        <fullName evidence="2">RGS domain-containing protein</fullName>
    </recommendedName>
</protein>
<dbReference type="InterPro" id="IPR044926">
    <property type="entry name" value="RGS_subdomain_2"/>
</dbReference>
<accession>A0A0H5QXZ9</accession>
<dbReference type="PANTHER" id="PTHR10845">
    <property type="entry name" value="REGULATOR OF G PROTEIN SIGNALING"/>
    <property type="match status" value="1"/>
</dbReference>
<dbReference type="Gene3D" id="1.10.167.10">
    <property type="entry name" value="Regulator of G-protein Signalling 4, domain 2"/>
    <property type="match status" value="1"/>
</dbReference>
<keyword evidence="1" id="KW-0472">Membrane</keyword>
<proteinExistence type="predicted"/>
<dbReference type="SMART" id="SM00315">
    <property type="entry name" value="RGS"/>
    <property type="match status" value="1"/>
</dbReference>
<reference evidence="3" key="1">
    <citation type="submission" date="2015-04" db="EMBL/GenBank/DDBJ databases">
        <title>The genome sequence of the plant pathogenic Rhizarian Plasmodiophora brassicae reveals insights in its biotrophic life cycle and the origin of chitin synthesis.</title>
        <authorList>
            <person name="Schwelm A."/>
            <person name="Fogelqvist J."/>
            <person name="Knaust A."/>
            <person name="Julke S."/>
            <person name="Lilja T."/>
            <person name="Dhandapani V."/>
            <person name="Bonilla-Rosso G."/>
            <person name="Karlsson M."/>
            <person name="Shevchenko A."/>
            <person name="Choi S.R."/>
            <person name="Kim H.G."/>
            <person name="Park J.Y."/>
            <person name="Lim Y.P."/>
            <person name="Ludwig-Muller J."/>
            <person name="Dixelius C."/>
        </authorList>
    </citation>
    <scope>NUCLEOTIDE SEQUENCE</scope>
    <source>
        <tissue evidence="3">Potato root galls</tissue>
    </source>
</reference>